<dbReference type="AlphaFoldDB" id="G0U3Y8"/>
<feature type="region of interest" description="Disordered" evidence="1">
    <location>
        <begin position="81"/>
        <end position="123"/>
    </location>
</feature>
<name>G0U3Y8_TRYVY</name>
<reference evidence="2" key="1">
    <citation type="journal article" date="2012" name="Proc. Natl. Acad. Sci. U.S.A.">
        <title>Antigenic diversity is generated by distinct evolutionary mechanisms in African trypanosome species.</title>
        <authorList>
            <person name="Jackson A.P."/>
            <person name="Berry A."/>
            <person name="Aslett M."/>
            <person name="Allison H.C."/>
            <person name="Burton P."/>
            <person name="Vavrova-Anderson J."/>
            <person name="Brown R."/>
            <person name="Browne H."/>
            <person name="Corton N."/>
            <person name="Hauser H."/>
            <person name="Gamble J."/>
            <person name="Gilderthorp R."/>
            <person name="Marcello L."/>
            <person name="McQuillan J."/>
            <person name="Otto T.D."/>
            <person name="Quail M.A."/>
            <person name="Sanders M.J."/>
            <person name="van Tonder A."/>
            <person name="Ginger M.L."/>
            <person name="Field M.C."/>
            <person name="Barry J.D."/>
            <person name="Hertz-Fowler C."/>
            <person name="Berriman M."/>
        </authorList>
    </citation>
    <scope>NUCLEOTIDE SEQUENCE</scope>
    <source>
        <strain evidence="2">Y486</strain>
    </source>
</reference>
<gene>
    <name evidence="2" type="ORF">TVY486_1011920</name>
</gene>
<protein>
    <submittedName>
        <fullName evidence="2">Uncharacterized protein</fullName>
    </submittedName>
</protein>
<evidence type="ECO:0000256" key="1">
    <source>
        <dbReference type="SAM" id="MobiDB-lite"/>
    </source>
</evidence>
<dbReference type="EMBL" id="HE573026">
    <property type="protein sequence ID" value="CCC52149.1"/>
    <property type="molecule type" value="Genomic_DNA"/>
</dbReference>
<organism evidence="2">
    <name type="scientific">Trypanosoma vivax (strain Y486)</name>
    <dbReference type="NCBI Taxonomy" id="1055687"/>
    <lineage>
        <taxon>Eukaryota</taxon>
        <taxon>Discoba</taxon>
        <taxon>Euglenozoa</taxon>
        <taxon>Kinetoplastea</taxon>
        <taxon>Metakinetoplastina</taxon>
        <taxon>Trypanosomatida</taxon>
        <taxon>Trypanosomatidae</taxon>
        <taxon>Trypanosoma</taxon>
        <taxon>Duttonella</taxon>
    </lineage>
</organism>
<proteinExistence type="predicted"/>
<accession>G0U3Y8</accession>
<evidence type="ECO:0000313" key="2">
    <source>
        <dbReference type="EMBL" id="CCC52149.1"/>
    </source>
</evidence>
<feature type="compositionally biased region" description="Polar residues" evidence="1">
    <location>
        <begin position="88"/>
        <end position="109"/>
    </location>
</feature>
<sequence length="333" mass="37147">MRQNVFHPLLERLSLVPHRSVSAIPYSSWFSLYVQCLKDARKDPLWKANNAGLVAARSSVDVALLSSVVSRKWSDTVLPDMQRHTGASHGSTDCVDTSGSTANDSQTSPLPEIGKEEESSASQWWGNSATKSWLSCDMKSRKVEFVTVAFLLDPFLAGRAITSWTRAIRRANALRGLEEPERVENSADVGSNCQLKHDGSSLLVVVPFTALLQLRNEAYPTPRTSTTDVSYPLYNKGEPPQLSLQERRARISTLNAVHHLMALQHCGRNRSPEVELAVMSPLTEFEAIMQIPSLRNKFSEPLKKQFCLANVCENETVRMAYLTHYLNFDKGVT</sequence>
<dbReference type="VEuPathDB" id="TriTrypDB:TvY486_1011920"/>
<feature type="non-terminal residue" evidence="2">
    <location>
        <position position="333"/>
    </location>
</feature>